<protein>
    <submittedName>
        <fullName evidence="1">NAD(P)-binding protein</fullName>
    </submittedName>
</protein>
<dbReference type="PANTHER" id="PTHR43431:SF1">
    <property type="entry name" value="OS08G0476300 PROTEIN"/>
    <property type="match status" value="1"/>
</dbReference>
<dbReference type="PANTHER" id="PTHR43431">
    <property type="entry name" value="OXIDOREDUCTASE, SHORT CHAIN DEHYDROGENASE/REDUCTASE FAMILY (AFU_ORTHOLOGUE AFUA_5G14000)"/>
    <property type="match status" value="1"/>
</dbReference>
<dbReference type="RefSeq" id="XP_005644149.1">
    <property type="nucleotide sequence ID" value="XM_005644092.1"/>
</dbReference>
<dbReference type="KEGG" id="csl:COCSUDRAFT_44462"/>
<dbReference type="GeneID" id="17037577"/>
<dbReference type="eggNOG" id="KOG1014">
    <property type="taxonomic scope" value="Eukaryota"/>
</dbReference>
<reference evidence="1 2" key="1">
    <citation type="journal article" date="2012" name="Genome Biol.">
        <title>The genome of the polar eukaryotic microalga coccomyxa subellipsoidea reveals traits of cold adaptation.</title>
        <authorList>
            <person name="Blanc G."/>
            <person name="Agarkova I."/>
            <person name="Grimwood J."/>
            <person name="Kuo A."/>
            <person name="Brueggeman A."/>
            <person name="Dunigan D."/>
            <person name="Gurnon J."/>
            <person name="Ladunga I."/>
            <person name="Lindquist E."/>
            <person name="Lucas S."/>
            <person name="Pangilinan J."/>
            <person name="Proschold T."/>
            <person name="Salamov A."/>
            <person name="Schmutz J."/>
            <person name="Weeks D."/>
            <person name="Yamada T."/>
            <person name="Claverie J.M."/>
            <person name="Grigoriev I."/>
            <person name="Van Etten J."/>
            <person name="Lomsadze A."/>
            <person name="Borodovsky M."/>
        </authorList>
    </citation>
    <scope>NUCLEOTIDE SEQUENCE [LARGE SCALE GENOMIC DNA]</scope>
    <source>
        <strain evidence="1 2">C-169</strain>
    </source>
</reference>
<organism evidence="1 2">
    <name type="scientific">Coccomyxa subellipsoidea (strain C-169)</name>
    <name type="common">Green microalga</name>
    <dbReference type="NCBI Taxonomy" id="574566"/>
    <lineage>
        <taxon>Eukaryota</taxon>
        <taxon>Viridiplantae</taxon>
        <taxon>Chlorophyta</taxon>
        <taxon>core chlorophytes</taxon>
        <taxon>Trebouxiophyceae</taxon>
        <taxon>Trebouxiophyceae incertae sedis</taxon>
        <taxon>Coccomyxaceae</taxon>
        <taxon>Coccomyxa</taxon>
        <taxon>Coccomyxa subellipsoidea</taxon>
    </lineage>
</organism>
<dbReference type="EMBL" id="AGSI01000018">
    <property type="protein sequence ID" value="EIE19605.1"/>
    <property type="molecule type" value="Genomic_DNA"/>
</dbReference>
<keyword evidence="2" id="KW-1185">Reference proteome</keyword>
<dbReference type="STRING" id="574566.I0YMI6"/>
<dbReference type="OrthoDB" id="5399006at2759"/>
<evidence type="ECO:0000313" key="2">
    <source>
        <dbReference type="Proteomes" id="UP000007264"/>
    </source>
</evidence>
<dbReference type="Gene3D" id="3.40.50.720">
    <property type="entry name" value="NAD(P)-binding Rossmann-like Domain"/>
    <property type="match status" value="1"/>
</dbReference>
<dbReference type="AlphaFoldDB" id="I0YMI6"/>
<comment type="caution">
    <text evidence="1">The sequence shown here is derived from an EMBL/GenBank/DDBJ whole genome shotgun (WGS) entry which is preliminary data.</text>
</comment>
<gene>
    <name evidence="1" type="ORF">COCSUDRAFT_44462</name>
</gene>
<dbReference type="InterPro" id="IPR002347">
    <property type="entry name" value="SDR_fam"/>
</dbReference>
<dbReference type="SUPFAM" id="SSF51735">
    <property type="entry name" value="NAD(P)-binding Rossmann-fold domains"/>
    <property type="match status" value="1"/>
</dbReference>
<dbReference type="Pfam" id="PF00106">
    <property type="entry name" value="adh_short"/>
    <property type="match status" value="1"/>
</dbReference>
<accession>I0YMI6</accession>
<dbReference type="Proteomes" id="UP000007264">
    <property type="component" value="Unassembled WGS sequence"/>
</dbReference>
<dbReference type="InterPro" id="IPR036291">
    <property type="entry name" value="NAD(P)-bd_dom_sf"/>
</dbReference>
<sequence length="193" mass="20509">MALSKTAVVVGVGPGKTQDVIAAHARVSEAFGNPEVLVYNAGPGMTWPPPAALDIDPDTFSRSFDAGVTGALVWAQQVLPAMLQAGKGTIIFTGATASIRGGAKFALLACPKFALRSLAQSLAREFQPQGVHVSHAVIDGVIDSPRLRSMLPDRDPKNFLSPDAIADAYWHLHAQDSTAWTHEIDLRPASEKF</sequence>
<evidence type="ECO:0000313" key="1">
    <source>
        <dbReference type="EMBL" id="EIE19605.1"/>
    </source>
</evidence>
<name>I0YMI6_COCSC</name>
<proteinExistence type="predicted"/>